<feature type="compositionally biased region" description="Basic and acidic residues" evidence="1">
    <location>
        <begin position="57"/>
        <end position="68"/>
    </location>
</feature>
<dbReference type="AlphaFoldDB" id="A0AAN6DPL8"/>
<sequence>MAPAGARDSLGSLSLPPRPPPAPWTASRCNRILRHLTSFVNRVEKWHQSFLAAQEGERAQADGLREDEQSTSEASDWLTANSKSGTKRPRKNYSTRRTTAPKTPQAKRINPHRQVKTPRNSAELALSTASTGQVAAIGQHNNTTEAKARAWPDETTQPWDNKVTVTMCEAFSHEWSPGTAHLGKEYEDILRQGCSTISTFLSVTADPELPSAWDDSEKLVRKPGARSLFEMALNKVSKHVVEQQKQNDVKNDGYNGQHDFIGSQLQEIEEFFGDSQEGWHMLRHVVRSCGIYTITCMVKSGALLDSAAFHLASRWWIDPSVRDFQHAMRKRLLEAHTHNLDLNVRFHHLPDQTYLDDVTHWEDKVFDLQIRILWTLRAVTEANDPVVVIERFIHFRQLAFLVILRGLKGEGEGPGDADVLLLETIYAGSMSLAGKSDQRVLLRTERAGSSMRHGVHSSSHNAHVMSEALFKRLAYTLTLIWSHCHSAVAAQYRPLIEKFSRSAQMSIELDVYSELSEYQCCLGAQILFVDICQRLIDGLEVCQGLLNSLDTILTEKGKSNLVLALSAFYAVKQGTQAGQQIIPHLLALDCGHYQDLGRSLAEICSLAAMAYAAAHHVDAGAVRWAEGINEAVAAKVQQSNASGPHTPSSKTLKQYQWDDHIAEWVAKTPVNRHFIQAGHEQNQRSSSDLKSRQALAALSSNSAIAHPAGQPRKCLGREYETHSDGDFVFKRPKRNLGGDENENSKKEKIKRKRWSHLDDESEDELSLLE</sequence>
<feature type="compositionally biased region" description="Acidic residues" evidence="1">
    <location>
        <begin position="759"/>
        <end position="769"/>
    </location>
</feature>
<keyword evidence="3" id="KW-1185">Reference proteome</keyword>
<evidence type="ECO:0000256" key="1">
    <source>
        <dbReference type="SAM" id="MobiDB-lite"/>
    </source>
</evidence>
<reference evidence="2" key="1">
    <citation type="journal article" date="2022" name="bioRxiv">
        <title>Deciphering the potential niche of two novel black yeast fungi from a biological soil crust based on their genomes, phenotypes, and melanin regulation.</title>
        <authorList>
            <consortium name="DOE Joint Genome Institute"/>
            <person name="Carr E.C."/>
            <person name="Barton Q."/>
            <person name="Grambo S."/>
            <person name="Sullivan M."/>
            <person name="Renfro C.M."/>
            <person name="Kuo A."/>
            <person name="Pangilinan J."/>
            <person name="Lipzen A."/>
            <person name="Keymanesh K."/>
            <person name="Savage E."/>
            <person name="Barry K."/>
            <person name="Grigoriev I.V."/>
            <person name="Riekhof W.R."/>
            <person name="Harris S.S."/>
        </authorList>
    </citation>
    <scope>NUCLEOTIDE SEQUENCE</scope>
    <source>
        <strain evidence="2">JF 03-4F</strain>
    </source>
</reference>
<evidence type="ECO:0000313" key="2">
    <source>
        <dbReference type="EMBL" id="KAI1610241.1"/>
    </source>
</evidence>
<accession>A0AAN6DPL8</accession>
<gene>
    <name evidence="2" type="ORF">EDD36DRAFT_320437</name>
</gene>
<feature type="compositionally biased region" description="Basic and acidic residues" evidence="1">
    <location>
        <begin position="716"/>
        <end position="729"/>
    </location>
</feature>
<protein>
    <submittedName>
        <fullName evidence="2">Uncharacterized protein</fullName>
    </submittedName>
</protein>
<feature type="compositionally biased region" description="Basic residues" evidence="1">
    <location>
        <begin position="85"/>
        <end position="94"/>
    </location>
</feature>
<evidence type="ECO:0000313" key="3">
    <source>
        <dbReference type="Proteomes" id="UP001203852"/>
    </source>
</evidence>
<feature type="compositionally biased region" description="Polar residues" evidence="1">
    <location>
        <begin position="71"/>
        <end position="84"/>
    </location>
</feature>
<comment type="caution">
    <text evidence="2">The sequence shown here is derived from an EMBL/GenBank/DDBJ whole genome shotgun (WGS) entry which is preliminary data.</text>
</comment>
<dbReference type="EMBL" id="MU404358">
    <property type="protein sequence ID" value="KAI1610241.1"/>
    <property type="molecule type" value="Genomic_DNA"/>
</dbReference>
<feature type="region of interest" description="Disordered" evidence="1">
    <location>
        <begin position="57"/>
        <end position="120"/>
    </location>
</feature>
<feature type="region of interest" description="Disordered" evidence="1">
    <location>
        <begin position="716"/>
        <end position="769"/>
    </location>
</feature>
<proteinExistence type="predicted"/>
<organism evidence="2 3">
    <name type="scientific">Exophiala viscosa</name>
    <dbReference type="NCBI Taxonomy" id="2486360"/>
    <lineage>
        <taxon>Eukaryota</taxon>
        <taxon>Fungi</taxon>
        <taxon>Dikarya</taxon>
        <taxon>Ascomycota</taxon>
        <taxon>Pezizomycotina</taxon>
        <taxon>Eurotiomycetes</taxon>
        <taxon>Chaetothyriomycetidae</taxon>
        <taxon>Chaetothyriales</taxon>
        <taxon>Herpotrichiellaceae</taxon>
        <taxon>Exophiala</taxon>
    </lineage>
</organism>
<name>A0AAN6DPL8_9EURO</name>
<feature type="region of interest" description="Disordered" evidence="1">
    <location>
        <begin position="1"/>
        <end position="23"/>
    </location>
</feature>
<dbReference type="Proteomes" id="UP001203852">
    <property type="component" value="Unassembled WGS sequence"/>
</dbReference>